<dbReference type="InterPro" id="IPR015422">
    <property type="entry name" value="PyrdxlP-dep_Trfase_small"/>
</dbReference>
<dbReference type="GO" id="GO:0004021">
    <property type="term" value="F:L-alanine:2-oxoglutarate aminotransferase activity"/>
    <property type="evidence" value="ECO:0007669"/>
    <property type="project" value="UniProtKB-EC"/>
</dbReference>
<proteinExistence type="inferred from homology"/>
<evidence type="ECO:0000313" key="9">
    <source>
        <dbReference type="EMBL" id="AWT26250.1"/>
    </source>
</evidence>
<comment type="cofactor">
    <cofactor evidence="1">
        <name>pyridoxal 5'-phosphate</name>
        <dbReference type="ChEBI" id="CHEBI:597326"/>
    </cofactor>
</comment>
<dbReference type="InterPro" id="IPR015424">
    <property type="entry name" value="PyrdxlP-dep_Trfase"/>
</dbReference>
<keyword evidence="3 9" id="KW-0032">Aminotransferase</keyword>
<dbReference type="PANTHER" id="PTHR43488:SF2">
    <property type="entry name" value="GLUTAMATE-PYRUVATE AMINOTRANSFERASE ALAA"/>
    <property type="match status" value="1"/>
</dbReference>
<dbReference type="InterPro" id="IPR015421">
    <property type="entry name" value="PyrdxlP-dep_Trfase_major"/>
</dbReference>
<dbReference type="SUPFAM" id="SSF53383">
    <property type="entry name" value="PLP-dependent transferases"/>
    <property type="match status" value="1"/>
</dbReference>
<accession>A0A2Z3YSU2</accession>
<dbReference type="InterPro" id="IPR051926">
    <property type="entry name" value="Ala_Aminotransferase"/>
</dbReference>
<dbReference type="GO" id="GO:0030170">
    <property type="term" value="F:pyridoxal phosphate binding"/>
    <property type="evidence" value="ECO:0007669"/>
    <property type="project" value="InterPro"/>
</dbReference>
<dbReference type="OrthoDB" id="9763453at2"/>
<keyword evidence="5" id="KW-0663">Pyridoxal phosphate</keyword>
<evidence type="ECO:0000256" key="2">
    <source>
        <dbReference type="ARBA" id="ARBA00007441"/>
    </source>
</evidence>
<dbReference type="EMBL" id="CP024988">
    <property type="protein sequence ID" value="AWT26250.1"/>
    <property type="molecule type" value="Genomic_DNA"/>
</dbReference>
<dbReference type="Proteomes" id="UP000247696">
    <property type="component" value="Chromosome"/>
</dbReference>
<protein>
    <recommendedName>
        <fullName evidence="6">alanine transaminase</fullName>
        <ecNumber evidence="6">2.6.1.2</ecNumber>
    </recommendedName>
</protein>
<evidence type="ECO:0000313" key="10">
    <source>
        <dbReference type="Proteomes" id="UP000247696"/>
    </source>
</evidence>
<gene>
    <name evidence="9" type="primary">aspC_1</name>
    <name evidence="9" type="ORF">Csp1_14610</name>
</gene>
<feature type="domain" description="Aminotransferase class I/classII large" evidence="8">
    <location>
        <begin position="100"/>
        <end position="442"/>
    </location>
</feature>
<dbReference type="PANTHER" id="PTHR43488">
    <property type="entry name" value="GLUTAMATE-PYRUVATE AMINOTRANSFERASE ALAA"/>
    <property type="match status" value="1"/>
</dbReference>
<evidence type="ECO:0000259" key="8">
    <source>
        <dbReference type="Pfam" id="PF00155"/>
    </source>
</evidence>
<sequence length="459" mass="48896">MHSTRKVRPVPAVPAGSAPSGVRTSRASRTGRTGRTVRTVRQSSKLRNVLYEIRGPVADRAAELERDGVEILRLNIGNPQPFGFAAPPGIVAGMARTLDISHGYSASHGLPEALDAVIGRYSAVPGFPSLTRDRVFLGNGVSELITMTCQALVDDGDEVLVPSPDYPLWTAMVTLAGGTPVHYRCDEQDAWNPDLSDMEARITERTTAVVVINPNNPTGAVYPPHILRGIADIARRNGLTLLVDEIYDAIIYGDATGTATVAGPSSGHTSLAAVAPDLLTLSYSGLSKSSRLAGYRAGWLVVTGPTDHASDFLHGLNLMASTRLCPNVPGQQAVIAALGGAGTGQDADMSVTALTAPGGRLRRQRDTVTAALDGMDGVSCVTPGGALYAFPRLDPEVHEIRDDERLVLDLLEQEHILLVHGTGFNWPAPDHLRIVLLPEEQVLATAMERFGNFLASYRQ</sequence>
<dbReference type="Pfam" id="PF00155">
    <property type="entry name" value="Aminotran_1_2"/>
    <property type="match status" value="1"/>
</dbReference>
<evidence type="ECO:0000256" key="1">
    <source>
        <dbReference type="ARBA" id="ARBA00001933"/>
    </source>
</evidence>
<dbReference type="Gene3D" id="3.90.1150.10">
    <property type="entry name" value="Aspartate Aminotransferase, domain 1"/>
    <property type="match status" value="1"/>
</dbReference>
<keyword evidence="10" id="KW-1185">Reference proteome</keyword>
<dbReference type="EC" id="2.6.1.2" evidence="6"/>
<reference evidence="10" key="1">
    <citation type="submission" date="2017-11" db="EMBL/GenBank/DDBJ databases">
        <title>Otitis media/interna in a cat caused by the recently described species Corynebacterium provencense.</title>
        <authorList>
            <person name="Kittl S."/>
            <person name="Brodard I."/>
            <person name="Rychener L."/>
            <person name="Jores J."/>
            <person name="Roosje P."/>
            <person name="Gobeli Brawand S."/>
        </authorList>
    </citation>
    <scope>NUCLEOTIDE SEQUENCE [LARGE SCALE GENOMIC DNA]</scope>
    <source>
        <strain evidence="10">17KM38</strain>
    </source>
</reference>
<evidence type="ECO:0000256" key="3">
    <source>
        <dbReference type="ARBA" id="ARBA00022576"/>
    </source>
</evidence>
<comment type="similarity">
    <text evidence="2">Belongs to the class-I pyridoxal-phosphate-dependent aminotransferase family.</text>
</comment>
<dbReference type="CDD" id="cd00609">
    <property type="entry name" value="AAT_like"/>
    <property type="match status" value="1"/>
</dbReference>
<evidence type="ECO:0000256" key="5">
    <source>
        <dbReference type="ARBA" id="ARBA00022898"/>
    </source>
</evidence>
<dbReference type="Gene3D" id="3.40.640.10">
    <property type="entry name" value="Type I PLP-dependent aspartate aminotransferase-like (Major domain)"/>
    <property type="match status" value="1"/>
</dbReference>
<dbReference type="AlphaFoldDB" id="A0A2Z3YSU2"/>
<feature type="region of interest" description="Disordered" evidence="7">
    <location>
        <begin position="1"/>
        <end position="35"/>
    </location>
</feature>
<dbReference type="STRING" id="1737425.GCA_900049755_01937"/>
<feature type="compositionally biased region" description="Low complexity" evidence="7">
    <location>
        <begin position="9"/>
        <end position="35"/>
    </location>
</feature>
<dbReference type="InterPro" id="IPR004839">
    <property type="entry name" value="Aminotransferase_I/II_large"/>
</dbReference>
<name>A0A2Z3YSU2_9CORY</name>
<evidence type="ECO:0000256" key="7">
    <source>
        <dbReference type="SAM" id="MobiDB-lite"/>
    </source>
</evidence>
<dbReference type="KEGG" id="cpre:Csp1_14610"/>
<evidence type="ECO:0000256" key="4">
    <source>
        <dbReference type="ARBA" id="ARBA00022679"/>
    </source>
</evidence>
<evidence type="ECO:0000256" key="6">
    <source>
        <dbReference type="ARBA" id="ARBA00026106"/>
    </source>
</evidence>
<keyword evidence="4 9" id="KW-0808">Transferase</keyword>
<organism evidence="9 10">
    <name type="scientific">Corynebacterium provencense</name>
    <dbReference type="NCBI Taxonomy" id="1737425"/>
    <lineage>
        <taxon>Bacteria</taxon>
        <taxon>Bacillati</taxon>
        <taxon>Actinomycetota</taxon>
        <taxon>Actinomycetes</taxon>
        <taxon>Mycobacteriales</taxon>
        <taxon>Corynebacteriaceae</taxon>
        <taxon>Corynebacterium</taxon>
    </lineage>
</organism>